<evidence type="ECO:0000256" key="9">
    <source>
        <dbReference type="PROSITE-ProRule" id="PRU10141"/>
    </source>
</evidence>
<feature type="binding site" evidence="9">
    <location>
        <position position="850"/>
    </location>
    <ligand>
        <name>ATP</name>
        <dbReference type="ChEBI" id="CHEBI:30616"/>
    </ligand>
</feature>
<dbReference type="InterPro" id="IPR051286">
    <property type="entry name" value="JAK"/>
</dbReference>
<evidence type="ECO:0000256" key="4">
    <source>
        <dbReference type="ARBA" id="ARBA00022777"/>
    </source>
</evidence>
<feature type="domain" description="FERM" evidence="11">
    <location>
        <begin position="3"/>
        <end position="301"/>
    </location>
</feature>
<gene>
    <name evidence="12" type="ORF">GHT06_014344</name>
</gene>
<accession>A0AAD5PV46</accession>
<dbReference type="PROSITE" id="PS00107">
    <property type="entry name" value="PROTEIN_KINASE_ATP"/>
    <property type="match status" value="1"/>
</dbReference>
<dbReference type="GO" id="GO:0030154">
    <property type="term" value="P:cell differentiation"/>
    <property type="evidence" value="ECO:0007669"/>
    <property type="project" value="TreeGrafter"/>
</dbReference>
<dbReference type="Proteomes" id="UP000820818">
    <property type="component" value="Linkage Group LG4"/>
</dbReference>
<dbReference type="InterPro" id="IPR019748">
    <property type="entry name" value="FERM_central"/>
</dbReference>
<dbReference type="AlphaFoldDB" id="A0AAD5PV46"/>
<dbReference type="PROSITE" id="PS50057">
    <property type="entry name" value="FERM_3"/>
    <property type="match status" value="1"/>
</dbReference>
<reference evidence="12 13" key="1">
    <citation type="submission" date="2022-05" db="EMBL/GenBank/DDBJ databases">
        <title>A multi-omics perspective on studying reproductive biology in Daphnia sinensis.</title>
        <authorList>
            <person name="Jia J."/>
        </authorList>
    </citation>
    <scope>NUCLEOTIDE SEQUENCE [LARGE SCALE GENOMIC DNA]</scope>
    <source>
        <strain evidence="12 13">WSL</strain>
    </source>
</reference>
<dbReference type="CDD" id="cd14473">
    <property type="entry name" value="FERM_B-lobe"/>
    <property type="match status" value="1"/>
</dbReference>
<dbReference type="Pfam" id="PF07714">
    <property type="entry name" value="PK_Tyr_Ser-Thr"/>
    <property type="match status" value="2"/>
</dbReference>
<dbReference type="CDD" id="cd00192">
    <property type="entry name" value="PTKc"/>
    <property type="match status" value="1"/>
</dbReference>
<dbReference type="GO" id="GO:0005829">
    <property type="term" value="C:cytosol"/>
    <property type="evidence" value="ECO:0007669"/>
    <property type="project" value="TreeGrafter"/>
</dbReference>
<dbReference type="SUPFAM" id="SSF56112">
    <property type="entry name" value="Protein kinase-like (PK-like)"/>
    <property type="match status" value="2"/>
</dbReference>
<dbReference type="InterPro" id="IPR000980">
    <property type="entry name" value="SH2"/>
</dbReference>
<proteinExistence type="predicted"/>
<dbReference type="InterPro" id="IPR008266">
    <property type="entry name" value="Tyr_kinase_AS"/>
</dbReference>
<feature type="domain" description="Protein kinase" evidence="10">
    <location>
        <begin position="465"/>
        <end position="717"/>
    </location>
</feature>
<dbReference type="PANTHER" id="PTHR45807">
    <property type="entry name" value="TYROSINE-PROTEIN KINASE HOPSCOTCH"/>
    <property type="match status" value="1"/>
</dbReference>
<name>A0AAD5PV46_9CRUS</name>
<keyword evidence="7" id="KW-0829">Tyrosine-protein kinase</keyword>
<dbReference type="EC" id="2.7.10.2" evidence="1"/>
<dbReference type="GO" id="GO:0035556">
    <property type="term" value="P:intracellular signal transduction"/>
    <property type="evidence" value="ECO:0007669"/>
    <property type="project" value="TreeGrafter"/>
</dbReference>
<keyword evidence="4" id="KW-0418">Kinase</keyword>
<dbReference type="InterPro" id="IPR035963">
    <property type="entry name" value="FERM_2"/>
</dbReference>
<comment type="catalytic activity">
    <reaction evidence="8">
        <text>L-tyrosyl-[protein] + ATP = O-phospho-L-tyrosyl-[protein] + ADP + H(+)</text>
        <dbReference type="Rhea" id="RHEA:10596"/>
        <dbReference type="Rhea" id="RHEA-COMP:10136"/>
        <dbReference type="Rhea" id="RHEA-COMP:20101"/>
        <dbReference type="ChEBI" id="CHEBI:15378"/>
        <dbReference type="ChEBI" id="CHEBI:30616"/>
        <dbReference type="ChEBI" id="CHEBI:46858"/>
        <dbReference type="ChEBI" id="CHEBI:61978"/>
        <dbReference type="ChEBI" id="CHEBI:456216"/>
        <dbReference type="EC" id="2.7.10.2"/>
    </reaction>
</comment>
<dbReference type="InterPro" id="IPR000719">
    <property type="entry name" value="Prot_kinase_dom"/>
</dbReference>
<dbReference type="GO" id="GO:0007259">
    <property type="term" value="P:cell surface receptor signaling pathway via JAK-STAT"/>
    <property type="evidence" value="ECO:0007669"/>
    <property type="project" value="TreeGrafter"/>
</dbReference>
<evidence type="ECO:0000259" key="10">
    <source>
        <dbReference type="PROSITE" id="PS50011"/>
    </source>
</evidence>
<dbReference type="InterPro" id="IPR011009">
    <property type="entry name" value="Kinase-like_dom_sf"/>
</dbReference>
<protein>
    <recommendedName>
        <fullName evidence="1">non-specific protein-tyrosine kinase</fullName>
        <ecNumber evidence="1">2.7.10.2</ecNumber>
    </recommendedName>
</protein>
<dbReference type="CDD" id="cd09921">
    <property type="entry name" value="SH2_Jak_family"/>
    <property type="match status" value="1"/>
</dbReference>
<keyword evidence="6" id="KW-0727">SH2 domain</keyword>
<keyword evidence="5 9" id="KW-0067">ATP-binding</keyword>
<keyword evidence="13" id="KW-1185">Reference proteome</keyword>
<dbReference type="Pfam" id="PF21990">
    <property type="entry name" value="SH2_1"/>
    <property type="match status" value="1"/>
</dbReference>
<dbReference type="PROSITE" id="PS50011">
    <property type="entry name" value="PROTEIN_KINASE_DOM"/>
    <property type="match status" value="2"/>
</dbReference>
<evidence type="ECO:0000256" key="7">
    <source>
        <dbReference type="ARBA" id="ARBA00023137"/>
    </source>
</evidence>
<dbReference type="EMBL" id="WJBH02000004">
    <property type="protein sequence ID" value="KAI9560327.1"/>
    <property type="molecule type" value="Genomic_DNA"/>
</dbReference>
<evidence type="ECO:0000256" key="2">
    <source>
        <dbReference type="ARBA" id="ARBA00022679"/>
    </source>
</evidence>
<dbReference type="InterPro" id="IPR001245">
    <property type="entry name" value="Ser-Thr/Tyr_kinase_cat_dom"/>
</dbReference>
<evidence type="ECO:0000256" key="6">
    <source>
        <dbReference type="ARBA" id="ARBA00022999"/>
    </source>
</evidence>
<organism evidence="12 13">
    <name type="scientific">Daphnia sinensis</name>
    <dbReference type="NCBI Taxonomy" id="1820382"/>
    <lineage>
        <taxon>Eukaryota</taxon>
        <taxon>Metazoa</taxon>
        <taxon>Ecdysozoa</taxon>
        <taxon>Arthropoda</taxon>
        <taxon>Crustacea</taxon>
        <taxon>Branchiopoda</taxon>
        <taxon>Diplostraca</taxon>
        <taxon>Cladocera</taxon>
        <taxon>Anomopoda</taxon>
        <taxon>Daphniidae</taxon>
        <taxon>Daphnia</taxon>
        <taxon>Daphnia similis group</taxon>
    </lineage>
</organism>
<dbReference type="GO" id="GO:0005126">
    <property type="term" value="F:cytokine receptor binding"/>
    <property type="evidence" value="ECO:0007669"/>
    <property type="project" value="TreeGrafter"/>
</dbReference>
<evidence type="ECO:0000256" key="1">
    <source>
        <dbReference type="ARBA" id="ARBA00011903"/>
    </source>
</evidence>
<dbReference type="FunFam" id="1.10.510.10:FF:000554">
    <property type="entry name" value="Predicted protein"/>
    <property type="match status" value="1"/>
</dbReference>
<evidence type="ECO:0000259" key="11">
    <source>
        <dbReference type="PROSITE" id="PS50057"/>
    </source>
</evidence>
<dbReference type="GO" id="GO:0004715">
    <property type="term" value="F:non-membrane spanning protein tyrosine kinase activity"/>
    <property type="evidence" value="ECO:0007669"/>
    <property type="project" value="UniProtKB-EC"/>
</dbReference>
<evidence type="ECO:0000313" key="13">
    <source>
        <dbReference type="Proteomes" id="UP000820818"/>
    </source>
</evidence>
<keyword evidence="3 9" id="KW-0547">Nucleotide-binding</keyword>
<comment type="caution">
    <text evidence="12">The sequence shown here is derived from an EMBL/GenBank/DDBJ whole genome shotgun (WGS) entry which is preliminary data.</text>
</comment>
<sequence length="1084" mass="123305">MRMSIVVKIIGSTPGIIPINDGLSFEDVCTQCCRDLEISPTSRYLFALRNETTKLYVNPSDLLKAGNDSYELRLRFWPVLTNLSKIGTKALNYFYRQVCEEFVDGKITAFNNKVNQSVALGLAVTAMYCHMKDYGGKMSEVITNYRKFVPKMVRRNSNLKYSTESLKARLNQVVLNPPGETWFFKQEFLKTVAQTATDYLIEKYPVKVEEGEELIEFDLIIQPMSSEHPGVKMQSVKKKIPSQYVCSIEEICFVSIRKSDNRMEISRINGVPQYFLMDSEDSMKSCVGALNGYYRLMEKWTFDLCGELVTPSLVRLRSLKCHGPVGDSFAYDKLRVKRQNKQGCYLLRESHLSYDELFLDVCLEDGQPATTFSIIKSADGAWTFAGLECQPCNNVRELLAVQGNEKQLGIPGFELKECLPSSENDVSELLLCRHKPIEFEMSLSQSAFSQLPVCIPTQSIQLYVGAGFQCQFDGRYTTVYRGVWRRTADEQIQIVHKLLRAEYRQSHYQAFLESVQRSMFWRAETLVHVYGIVLDVNLRVIMEYFPLGPLDQYLREHDLPIIDLVEAATNLAKALFYLEEKGFVHGKVRCRNLMLASHTTNSIRVKLTDPGILSYSDDELPWIPVELYDSTELVHRRSTADIWACGTCMWEIFSYGEKPCLGFSKTKIVQGFLRGWRPPRPEKCLGEIYHIMIGTWNPDVSLRPKAQSVMRDINQILYEVYNSRRSNVYELVNDQRSLNGSMASGLTEATTLRALSENHDTISFDSQFDDHTFQNPHASLNFLLSSMALNGGSSLQFDDEGTSELAAEIYELERKKLEMGRVLGQGNYGEVRIGVIRHSDGTEETVAVKKLKSTAMNNPESVDLQRECAIMKSLHHPNIVEIKAIVTEPSTLLVMEYFPMGCLMAYLRTEQESITDQQLIKFATDVAEGMAYLGENNIVHRDLAARNILVAAVDLVKISDFGLARQVGYNGYYAVRDRGQKLPMPWYAPESLAYGKFSVQSDVWSFGVTLYEMFSRGQEPNFVSGDQTLLLRALQQGRRLPCPPGCKPLIYRDLMKPCWDAEASQRPSFKALLDKLRYVANQLS</sequence>
<dbReference type="InterPro" id="IPR000299">
    <property type="entry name" value="FERM_domain"/>
</dbReference>
<dbReference type="SMART" id="SM00219">
    <property type="entry name" value="TyrKc"/>
    <property type="match status" value="2"/>
</dbReference>
<dbReference type="Gene3D" id="1.10.510.10">
    <property type="entry name" value="Transferase(Phosphotransferase) domain 1"/>
    <property type="match status" value="2"/>
</dbReference>
<dbReference type="InterPro" id="IPR017441">
    <property type="entry name" value="Protein_kinase_ATP_BS"/>
</dbReference>
<feature type="domain" description="Protein kinase" evidence="10">
    <location>
        <begin position="817"/>
        <end position="1079"/>
    </location>
</feature>
<evidence type="ECO:0000313" key="12">
    <source>
        <dbReference type="EMBL" id="KAI9560327.1"/>
    </source>
</evidence>
<evidence type="ECO:0000256" key="5">
    <source>
        <dbReference type="ARBA" id="ARBA00022840"/>
    </source>
</evidence>
<dbReference type="PROSITE" id="PS00109">
    <property type="entry name" value="PROTEIN_KINASE_TYR"/>
    <property type="match status" value="1"/>
</dbReference>
<dbReference type="SUPFAM" id="SSF47031">
    <property type="entry name" value="Second domain of FERM"/>
    <property type="match status" value="1"/>
</dbReference>
<keyword evidence="2" id="KW-0808">Transferase</keyword>
<dbReference type="GO" id="GO:0005524">
    <property type="term" value="F:ATP binding"/>
    <property type="evidence" value="ECO:0007669"/>
    <property type="project" value="UniProtKB-UniRule"/>
</dbReference>
<dbReference type="GO" id="GO:0019221">
    <property type="term" value="P:cytokine-mediated signaling pathway"/>
    <property type="evidence" value="ECO:0007669"/>
    <property type="project" value="TreeGrafter"/>
</dbReference>
<dbReference type="InterPro" id="IPR020635">
    <property type="entry name" value="Tyr_kinase_cat_dom"/>
</dbReference>
<dbReference type="PANTHER" id="PTHR45807:SF7">
    <property type="entry name" value="TYROSINE-PROTEIN KINASE HOPSCOTCH"/>
    <property type="match status" value="1"/>
</dbReference>
<evidence type="ECO:0000256" key="8">
    <source>
        <dbReference type="ARBA" id="ARBA00051245"/>
    </source>
</evidence>
<dbReference type="PRINTS" id="PR00109">
    <property type="entry name" value="TYRKINASE"/>
</dbReference>
<evidence type="ECO:0000256" key="3">
    <source>
        <dbReference type="ARBA" id="ARBA00022741"/>
    </source>
</evidence>